<dbReference type="InterPro" id="IPR034981">
    <property type="entry name" value="Imelysin-like_EfeO/Algp7"/>
</dbReference>
<evidence type="ECO:0000256" key="3">
    <source>
        <dbReference type="ARBA" id="ARBA00022729"/>
    </source>
</evidence>
<dbReference type="InterPro" id="IPR028096">
    <property type="entry name" value="EfeO_Cupredoxin"/>
</dbReference>
<dbReference type="InterPro" id="IPR008972">
    <property type="entry name" value="Cupredoxin"/>
</dbReference>
<proteinExistence type="inferred from homology"/>
<dbReference type="CDD" id="cd14656">
    <property type="entry name" value="Imelysin-like_EfeO"/>
    <property type="match status" value="1"/>
</dbReference>
<dbReference type="AlphaFoldDB" id="A0AAU0PY30"/>
<dbReference type="Gene3D" id="1.20.1420.20">
    <property type="entry name" value="M75 peptidase, HXXE motif"/>
    <property type="match status" value="1"/>
</dbReference>
<evidence type="ECO:0000259" key="5">
    <source>
        <dbReference type="Pfam" id="PF09375"/>
    </source>
</evidence>
<dbReference type="InterPro" id="IPR038352">
    <property type="entry name" value="Imelysin_sf"/>
</dbReference>
<evidence type="ECO:0000313" key="7">
    <source>
        <dbReference type="EMBL" id="WPF24925.1"/>
    </source>
</evidence>
<dbReference type="Gene3D" id="2.60.40.420">
    <property type="entry name" value="Cupredoxins - blue copper proteins"/>
    <property type="match status" value="1"/>
</dbReference>
<accession>A0AAU0PY30</accession>
<keyword evidence="3 4" id="KW-0732">Signal</keyword>
<dbReference type="InterPro" id="IPR053377">
    <property type="entry name" value="Iron_uptake_EfeM/EfeO"/>
</dbReference>
<feature type="domain" description="EfeO-type cupredoxin-like" evidence="6">
    <location>
        <begin position="35"/>
        <end position="123"/>
    </location>
</feature>
<dbReference type="GO" id="GO:0042597">
    <property type="term" value="C:periplasmic space"/>
    <property type="evidence" value="ECO:0007669"/>
    <property type="project" value="UniProtKB-SubCell"/>
</dbReference>
<evidence type="ECO:0000313" key="8">
    <source>
        <dbReference type="Proteomes" id="UP001174314"/>
    </source>
</evidence>
<dbReference type="Pfam" id="PF09375">
    <property type="entry name" value="Peptidase_M75"/>
    <property type="match status" value="1"/>
</dbReference>
<dbReference type="PANTHER" id="PTHR39192:SF1">
    <property type="entry name" value="IRON UPTAKE SYSTEM COMPONENT EFEO"/>
    <property type="match status" value="1"/>
</dbReference>
<evidence type="ECO:0000256" key="2">
    <source>
        <dbReference type="ARBA" id="ARBA00005989"/>
    </source>
</evidence>
<dbReference type="KEGG" id="cpsk:Q0N40_10510"/>
<dbReference type="Pfam" id="PF13473">
    <property type="entry name" value="Cupredoxin_1"/>
    <property type="match status" value="1"/>
</dbReference>
<evidence type="ECO:0000256" key="4">
    <source>
        <dbReference type="SAM" id="SignalP"/>
    </source>
</evidence>
<keyword evidence="8" id="KW-1185">Reference proteome</keyword>
<dbReference type="RefSeq" id="WP_204087693.1">
    <property type="nucleotide sequence ID" value="NZ_CP137757.1"/>
</dbReference>
<dbReference type="PROSITE" id="PS51257">
    <property type="entry name" value="PROKAR_LIPOPROTEIN"/>
    <property type="match status" value="1"/>
</dbReference>
<reference evidence="7 8" key="1">
    <citation type="submission" date="2023-10" db="EMBL/GenBank/DDBJ databases">
        <title>complete genome sequence of Corynebacterium pseudokroppenstedtii P15-C1.</title>
        <authorList>
            <person name="Bruggemann H."/>
            <person name="Poehlein A."/>
        </authorList>
    </citation>
    <scope>NUCLEOTIDE SEQUENCE [LARGE SCALE GENOMIC DNA]</scope>
    <source>
        <strain evidence="7 8">P15_C1</strain>
    </source>
</reference>
<sequence>MTSHSRSPRIIAATIASVATALTLGACTDNPQNSSSDDNTKADQTIQVTITDDSCELSTSEVPSGVVKFEITNNGTKPNELEILAENKLQIESEQENIGPGTTANLTTALKQGSYHTACKPNMVGDFVGLKDFTVTKGKEVTLTDDEKEAEDRAITNYTAYVKDQVGQLLTGTQAFTEAYTSGDTEKAKQLFPLARANYERIEPTAESFGIKEAGDLDTALDARIQDLAADAGKDVTDKDVLKKWTGWHRIEADLWGGDDFHFANDEDRKKAADQLNEDTKKLYDLVYGNLEGTDGKFKLDLSDVVDGASSLMEEVATSKIVGEEDTFSHTDLYDFKANVEGATVAYGNVADLVKKKDADLDKKITRAFDKVNKLIDDQKTGEVTGLGDEFDGDPTYKPYDEIATVQKDAGEAPKESDYTDTQRDFSDAINGLSEPLSQVAGTILH</sequence>
<protein>
    <submittedName>
        <fullName evidence="7">Iron uptake system protein EfeO</fullName>
    </submittedName>
</protein>
<feature type="signal peptide" evidence="4">
    <location>
        <begin position="1"/>
        <end position="21"/>
    </location>
</feature>
<evidence type="ECO:0000256" key="1">
    <source>
        <dbReference type="ARBA" id="ARBA00004418"/>
    </source>
</evidence>
<dbReference type="EMBL" id="CP137757">
    <property type="protein sequence ID" value="WPF24925.1"/>
    <property type="molecule type" value="Genomic_DNA"/>
</dbReference>
<comment type="subcellular location">
    <subcellularLocation>
        <location evidence="1">Periplasm</location>
    </subcellularLocation>
</comment>
<dbReference type="InterPro" id="IPR018976">
    <property type="entry name" value="Imelysin-like"/>
</dbReference>
<dbReference type="InterPro" id="IPR050894">
    <property type="entry name" value="EfeM/EfeO_iron_uptake"/>
</dbReference>
<dbReference type="PANTHER" id="PTHR39192">
    <property type="entry name" value="IRON UPTAKE SYSTEM COMPONENT EFEO"/>
    <property type="match status" value="1"/>
</dbReference>
<feature type="chain" id="PRO_5043950362" evidence="4">
    <location>
        <begin position="22"/>
        <end position="446"/>
    </location>
</feature>
<dbReference type="Proteomes" id="UP001174314">
    <property type="component" value="Chromosome"/>
</dbReference>
<evidence type="ECO:0000259" key="6">
    <source>
        <dbReference type="Pfam" id="PF13473"/>
    </source>
</evidence>
<name>A0AAU0PY30_9CORY</name>
<comment type="similarity">
    <text evidence="2">Belongs to the EfeM/EfeO family.</text>
</comment>
<feature type="domain" description="Imelysin-like" evidence="5">
    <location>
        <begin position="154"/>
        <end position="389"/>
    </location>
</feature>
<gene>
    <name evidence="7" type="primary">efeO</name>
    <name evidence="7" type="ORF">Q0N40_10510</name>
</gene>
<dbReference type="NCBIfam" id="NF041757">
    <property type="entry name" value="EfeO"/>
    <property type="match status" value="1"/>
</dbReference>
<organism evidence="7 8">
    <name type="scientific">Corynebacterium pseudokroppenstedtii</name>
    <dbReference type="NCBI Taxonomy" id="2804917"/>
    <lineage>
        <taxon>Bacteria</taxon>
        <taxon>Bacillati</taxon>
        <taxon>Actinomycetota</taxon>
        <taxon>Actinomycetes</taxon>
        <taxon>Mycobacteriales</taxon>
        <taxon>Corynebacteriaceae</taxon>
        <taxon>Corynebacterium</taxon>
    </lineage>
</organism>